<evidence type="ECO:0000313" key="2">
    <source>
        <dbReference type="Proteomes" id="UP000075881"/>
    </source>
</evidence>
<sequence length="75" mass="8362">MVEIAFGLKTVNYPDYQSMTVSPTSSGLIVLSTVVCRMYQTVPRFASVHASVSQDSFVHILKENAFYLRTVSLKT</sequence>
<accession>A0A182KDG0</accession>
<dbReference type="VEuPathDB" id="VectorBase:ACHR008797"/>
<keyword evidence="2" id="KW-1185">Reference proteome</keyword>
<proteinExistence type="predicted"/>
<dbReference type="AlphaFoldDB" id="A0A182KDG0"/>
<name>A0A182KDG0_9DIPT</name>
<dbReference type="EnsemblMetazoa" id="ACHR008797-RA">
    <property type="protein sequence ID" value="ACHR008797-PA"/>
    <property type="gene ID" value="ACHR008797"/>
</dbReference>
<reference evidence="1" key="2">
    <citation type="submission" date="2020-05" db="UniProtKB">
        <authorList>
            <consortium name="EnsemblMetazoa"/>
        </authorList>
    </citation>
    <scope>IDENTIFICATION</scope>
    <source>
        <strain evidence="1">ACHKN1017</strain>
    </source>
</reference>
<reference evidence="2" key="1">
    <citation type="submission" date="2013-03" db="EMBL/GenBank/DDBJ databases">
        <title>The Genome Sequence of Anopheles christyi ACHKN1017.</title>
        <authorList>
            <consortium name="The Broad Institute Genomics Platform"/>
            <person name="Neafsey D.E."/>
            <person name="Besansky N."/>
            <person name="Walker B."/>
            <person name="Young S.K."/>
            <person name="Zeng Q."/>
            <person name="Gargeya S."/>
            <person name="Fitzgerald M."/>
            <person name="Haas B."/>
            <person name="Abouelleil A."/>
            <person name="Allen A.W."/>
            <person name="Alvarado L."/>
            <person name="Arachchi H.M."/>
            <person name="Berlin A.M."/>
            <person name="Chapman S.B."/>
            <person name="Gainer-Dewar J."/>
            <person name="Goldberg J."/>
            <person name="Griggs A."/>
            <person name="Gujja S."/>
            <person name="Hansen M."/>
            <person name="Howarth C."/>
            <person name="Imamovic A."/>
            <person name="Ireland A."/>
            <person name="Larimer J."/>
            <person name="McCowan C."/>
            <person name="Murphy C."/>
            <person name="Pearson M."/>
            <person name="Poon T.W."/>
            <person name="Priest M."/>
            <person name="Roberts A."/>
            <person name="Saif S."/>
            <person name="Shea T."/>
            <person name="Sisk P."/>
            <person name="Sykes S."/>
            <person name="Wortman J."/>
            <person name="Nusbaum C."/>
            <person name="Birren B."/>
        </authorList>
    </citation>
    <scope>NUCLEOTIDE SEQUENCE [LARGE SCALE GENOMIC DNA]</scope>
    <source>
        <strain evidence="2">ACHKN1017</strain>
    </source>
</reference>
<protein>
    <submittedName>
        <fullName evidence="1">Uncharacterized protein</fullName>
    </submittedName>
</protein>
<organism evidence="1 2">
    <name type="scientific">Anopheles christyi</name>
    <dbReference type="NCBI Taxonomy" id="43041"/>
    <lineage>
        <taxon>Eukaryota</taxon>
        <taxon>Metazoa</taxon>
        <taxon>Ecdysozoa</taxon>
        <taxon>Arthropoda</taxon>
        <taxon>Hexapoda</taxon>
        <taxon>Insecta</taxon>
        <taxon>Pterygota</taxon>
        <taxon>Neoptera</taxon>
        <taxon>Endopterygota</taxon>
        <taxon>Diptera</taxon>
        <taxon>Nematocera</taxon>
        <taxon>Culicoidea</taxon>
        <taxon>Culicidae</taxon>
        <taxon>Anophelinae</taxon>
        <taxon>Anopheles</taxon>
    </lineage>
</organism>
<evidence type="ECO:0000313" key="1">
    <source>
        <dbReference type="EnsemblMetazoa" id="ACHR008797-PA"/>
    </source>
</evidence>
<dbReference type="Proteomes" id="UP000075881">
    <property type="component" value="Unassembled WGS sequence"/>
</dbReference>